<evidence type="ECO:0008006" key="5">
    <source>
        <dbReference type="Google" id="ProtNLM"/>
    </source>
</evidence>
<reference evidence="3" key="2">
    <citation type="submission" date="2020-02" db="EMBL/GenBank/DDBJ databases">
        <title>Esox lucius (northern pike) genome, fEsoLuc1, primary haplotype.</title>
        <authorList>
            <person name="Myers G."/>
            <person name="Karagic N."/>
            <person name="Meyer A."/>
            <person name="Pippel M."/>
            <person name="Reichard M."/>
            <person name="Winkler S."/>
            <person name="Tracey A."/>
            <person name="Sims Y."/>
            <person name="Howe K."/>
            <person name="Rhie A."/>
            <person name="Formenti G."/>
            <person name="Durbin R."/>
            <person name="Fedrigo O."/>
            <person name="Jarvis E.D."/>
        </authorList>
    </citation>
    <scope>NUCLEOTIDE SEQUENCE [LARGE SCALE GENOMIC DNA]</scope>
</reference>
<dbReference type="STRING" id="8010.ENSELUP00000013400"/>
<accession>A0A3P8YC51</accession>
<dbReference type="SUPFAM" id="SSF56854">
    <property type="entry name" value="Bcl-2 inhibitors of programmed cell death"/>
    <property type="match status" value="1"/>
</dbReference>
<dbReference type="OrthoDB" id="9948726at2759"/>
<dbReference type="Ensembl" id="ENSELUT00000021933.3">
    <property type="protein sequence ID" value="ENSELUP00000013400.2"/>
    <property type="gene ID" value="ENSELUG00000013507.3"/>
</dbReference>
<dbReference type="PANTHER" id="PTHR14965:SF1">
    <property type="entry name" value="APOPTOSIS FACILITATOR BCL-2-LIKE PROTEIN 14"/>
    <property type="match status" value="1"/>
</dbReference>
<keyword evidence="2" id="KW-0053">Apoptosis</keyword>
<dbReference type="Proteomes" id="UP000265140">
    <property type="component" value="Chromosome 19"/>
</dbReference>
<dbReference type="GeneTree" id="ENSGT00940000154318"/>
<dbReference type="InParanoid" id="A0A3P8YC51"/>
<keyword evidence="1" id="KW-0597">Phosphoprotein</keyword>
<dbReference type="PANTHER" id="PTHR14965">
    <property type="entry name" value="SI:CH73-248E21.1"/>
    <property type="match status" value="1"/>
</dbReference>
<evidence type="ECO:0000313" key="3">
    <source>
        <dbReference type="Ensembl" id="ENSELUP00000013400.2"/>
    </source>
</evidence>
<evidence type="ECO:0000256" key="1">
    <source>
        <dbReference type="ARBA" id="ARBA00022553"/>
    </source>
</evidence>
<reference evidence="3" key="3">
    <citation type="submission" date="2025-08" db="UniProtKB">
        <authorList>
            <consortium name="Ensembl"/>
        </authorList>
    </citation>
    <scope>IDENTIFICATION</scope>
</reference>
<dbReference type="InterPro" id="IPR036834">
    <property type="entry name" value="Bcl-2-like_sf"/>
</dbReference>
<sequence length="261" mass="29027">MLSCCVLSVSEMESHATPEADIDTFPMDQSSEEFQLLVAYCERRKRKRSGLIPQFEGYKIYPQGPAPSKHMPEAGRQRVMMFKKVAKGKGSLSGVAERLTQIADTVDITQRADTTVAIRPCVGHIEADGTDDLDDVILKIVELLKVSGDQLNEKIKSNPTLQKHFQTSFTYGLFEKVTTTLVQGMMGGDPVARHGDPAPEKSVQREEIALVCEVTSRLSALDLHPMNQAMGFGSRYLQQHHTAWVKKQGGWNKVFDSEDTD</sequence>
<reference evidence="4" key="1">
    <citation type="journal article" date="2014" name="PLoS ONE">
        <title>The genome and linkage map of the northern pike (Esox lucius): conserved synteny revealed between the salmonid sister group and the Neoteleostei.</title>
        <authorList>
            <person name="Rondeau E.B."/>
            <person name="Minkley D.R."/>
            <person name="Leong J.S."/>
            <person name="Messmer A.M."/>
            <person name="Jantzen J.R."/>
            <person name="von Schalburg K.R."/>
            <person name="Lemon C."/>
            <person name="Bird N.H."/>
            <person name="Koop B.F."/>
        </authorList>
    </citation>
    <scope>NUCLEOTIDE SEQUENCE</scope>
</reference>
<dbReference type="AlphaFoldDB" id="A0A3P8YC51"/>
<reference evidence="3" key="4">
    <citation type="submission" date="2025-09" db="UniProtKB">
        <authorList>
            <consortium name="Ensembl"/>
        </authorList>
    </citation>
    <scope>IDENTIFICATION</scope>
</reference>
<dbReference type="OMA" id="MGFGAQY"/>
<keyword evidence="4" id="KW-1185">Reference proteome</keyword>
<evidence type="ECO:0000256" key="2">
    <source>
        <dbReference type="ARBA" id="ARBA00022703"/>
    </source>
</evidence>
<name>A0A3P8YC51_ESOLU</name>
<protein>
    <recommendedName>
        <fullName evidence="5">Apoptosis facilitator Bcl-2-like protein 14</fullName>
    </recommendedName>
</protein>
<organism evidence="3 4">
    <name type="scientific">Esox lucius</name>
    <name type="common">Northern pike</name>
    <dbReference type="NCBI Taxonomy" id="8010"/>
    <lineage>
        <taxon>Eukaryota</taxon>
        <taxon>Metazoa</taxon>
        <taxon>Chordata</taxon>
        <taxon>Craniata</taxon>
        <taxon>Vertebrata</taxon>
        <taxon>Euteleostomi</taxon>
        <taxon>Actinopterygii</taxon>
        <taxon>Neopterygii</taxon>
        <taxon>Teleostei</taxon>
        <taxon>Protacanthopterygii</taxon>
        <taxon>Esociformes</taxon>
        <taxon>Esocidae</taxon>
        <taxon>Esox</taxon>
    </lineage>
</organism>
<dbReference type="GO" id="GO:2001236">
    <property type="term" value="P:regulation of extrinsic apoptotic signaling pathway"/>
    <property type="evidence" value="ECO:0007669"/>
    <property type="project" value="TreeGrafter"/>
</dbReference>
<dbReference type="GO" id="GO:0006915">
    <property type="term" value="P:apoptotic process"/>
    <property type="evidence" value="ECO:0007669"/>
    <property type="project" value="UniProtKB-KW"/>
</dbReference>
<dbReference type="Gene3D" id="1.10.437.10">
    <property type="entry name" value="Blc2-like"/>
    <property type="match status" value="1"/>
</dbReference>
<dbReference type="Bgee" id="ENSELUG00000013507">
    <property type="expression patterns" value="Expressed in ovary and 15 other cell types or tissues"/>
</dbReference>
<evidence type="ECO:0000313" key="4">
    <source>
        <dbReference type="Proteomes" id="UP000265140"/>
    </source>
</evidence>
<proteinExistence type="predicted"/>